<protein>
    <submittedName>
        <fullName evidence="2">Glycosyl transferase</fullName>
    </submittedName>
</protein>
<dbReference type="Gene3D" id="3.90.550.10">
    <property type="entry name" value="Spore Coat Polysaccharide Biosynthesis Protein SpsA, Chain A"/>
    <property type="match status" value="1"/>
</dbReference>
<dbReference type="PANTHER" id="PTHR43685">
    <property type="entry name" value="GLYCOSYLTRANSFERASE"/>
    <property type="match status" value="1"/>
</dbReference>
<keyword evidence="3" id="KW-1185">Reference proteome</keyword>
<dbReference type="InterPro" id="IPR001173">
    <property type="entry name" value="Glyco_trans_2-like"/>
</dbReference>
<evidence type="ECO:0000313" key="2">
    <source>
        <dbReference type="EMBL" id="APG60112.1"/>
    </source>
</evidence>
<name>A0A1L3J4S3_9FLAO</name>
<dbReference type="InterPro" id="IPR050834">
    <property type="entry name" value="Glycosyltransf_2"/>
</dbReference>
<accession>A0A1L3J4S3</accession>
<dbReference type="Proteomes" id="UP000182510">
    <property type="component" value="Chromosome"/>
</dbReference>
<feature type="domain" description="Glycosyltransferase 2-like" evidence="1">
    <location>
        <begin position="7"/>
        <end position="132"/>
    </location>
</feature>
<proteinExistence type="predicted"/>
<dbReference type="GO" id="GO:0016740">
    <property type="term" value="F:transferase activity"/>
    <property type="evidence" value="ECO:0007669"/>
    <property type="project" value="UniProtKB-KW"/>
</dbReference>
<dbReference type="PANTHER" id="PTHR43685:SF2">
    <property type="entry name" value="GLYCOSYLTRANSFERASE 2-LIKE DOMAIN-CONTAINING PROTEIN"/>
    <property type="match status" value="1"/>
</dbReference>
<dbReference type="OrthoDB" id="597270at2"/>
<keyword evidence="2" id="KW-0808">Transferase</keyword>
<reference evidence="2 3" key="1">
    <citation type="submission" date="2016-11" db="EMBL/GenBank/DDBJ databases">
        <title>Gramella sp. LPB0144 isolated from marine environment.</title>
        <authorList>
            <person name="Kim E."/>
            <person name="Yi H."/>
        </authorList>
    </citation>
    <scope>NUCLEOTIDE SEQUENCE [LARGE SCALE GENOMIC DNA]</scope>
    <source>
        <strain evidence="2 3">LPB0144</strain>
    </source>
</reference>
<dbReference type="STRING" id="1913577.LPB144_06640"/>
<dbReference type="CDD" id="cd00761">
    <property type="entry name" value="Glyco_tranf_GTA_type"/>
    <property type="match status" value="1"/>
</dbReference>
<evidence type="ECO:0000313" key="3">
    <source>
        <dbReference type="Proteomes" id="UP000182510"/>
    </source>
</evidence>
<gene>
    <name evidence="2" type="ORF">LPB144_06640</name>
</gene>
<organism evidence="2 3">
    <name type="scientific">Christiangramia salexigens</name>
    <dbReference type="NCBI Taxonomy" id="1913577"/>
    <lineage>
        <taxon>Bacteria</taxon>
        <taxon>Pseudomonadati</taxon>
        <taxon>Bacteroidota</taxon>
        <taxon>Flavobacteriia</taxon>
        <taxon>Flavobacteriales</taxon>
        <taxon>Flavobacteriaceae</taxon>
        <taxon>Christiangramia</taxon>
    </lineage>
</organism>
<sequence>MFKPLVSVIIPCYNDHLYINEALMSIKRQDYENLEVIIVDDGSNFKTKKVLRELKEDKVKILTQDNAGPASARNQGISAANGDYIVTLDADDYFEPEFIKKAISILMDFPHIGLVTSYAYIFSEKGVEFKVTPSGGKSGDFLIKNSALASCMFRKECWESVSGYDENLTKGYEDWDFNISITKSGWQVEVIKEFLFNYRLKTNSRNQIADELHKYKLLEYIYLKHRDVFLDNCERMIVHLVSEMEYLEKKQLLVKKTFTFKLGKFLLAPFKRIKQLWKFENIT</sequence>
<evidence type="ECO:0000259" key="1">
    <source>
        <dbReference type="Pfam" id="PF00535"/>
    </source>
</evidence>
<dbReference type="Pfam" id="PF00535">
    <property type="entry name" value="Glycos_transf_2"/>
    <property type="match status" value="1"/>
</dbReference>
<dbReference type="SUPFAM" id="SSF53448">
    <property type="entry name" value="Nucleotide-diphospho-sugar transferases"/>
    <property type="match status" value="1"/>
</dbReference>
<dbReference type="KEGG" id="grl:LPB144_06640"/>
<dbReference type="InterPro" id="IPR029044">
    <property type="entry name" value="Nucleotide-diphossugar_trans"/>
</dbReference>
<dbReference type="EMBL" id="CP018153">
    <property type="protein sequence ID" value="APG60112.1"/>
    <property type="molecule type" value="Genomic_DNA"/>
</dbReference>
<dbReference type="AlphaFoldDB" id="A0A1L3J4S3"/>
<dbReference type="RefSeq" id="WP_072552760.1">
    <property type="nucleotide sequence ID" value="NZ_CP018153.1"/>
</dbReference>